<feature type="domain" description="Ig-like" evidence="2">
    <location>
        <begin position="96"/>
        <end position="196"/>
    </location>
</feature>
<dbReference type="InterPro" id="IPR013783">
    <property type="entry name" value="Ig-like_fold"/>
</dbReference>
<gene>
    <name evidence="3" type="ORF">IPOD504_LOCUS6773</name>
</gene>
<dbReference type="PANTHER" id="PTHR23279">
    <property type="entry name" value="DEFECTIVE PROBOSCIS EXTENSION RESPONSE DPR -RELATED"/>
    <property type="match status" value="1"/>
</dbReference>
<dbReference type="Pfam" id="PF00047">
    <property type="entry name" value="ig"/>
    <property type="match status" value="1"/>
</dbReference>
<reference evidence="3" key="1">
    <citation type="submission" date="2022-03" db="EMBL/GenBank/DDBJ databases">
        <authorList>
            <person name="Martin H S."/>
        </authorList>
    </citation>
    <scope>NUCLEOTIDE SEQUENCE</scope>
</reference>
<feature type="non-terminal residue" evidence="3">
    <location>
        <position position="410"/>
    </location>
</feature>
<dbReference type="Pfam" id="PF07679">
    <property type="entry name" value="I-set"/>
    <property type="match status" value="1"/>
</dbReference>
<dbReference type="InterPro" id="IPR013151">
    <property type="entry name" value="Immunoglobulin_dom"/>
</dbReference>
<dbReference type="InterPro" id="IPR003599">
    <property type="entry name" value="Ig_sub"/>
</dbReference>
<dbReference type="SMART" id="SM00409">
    <property type="entry name" value="IG"/>
    <property type="match status" value="2"/>
</dbReference>
<dbReference type="InterPro" id="IPR007110">
    <property type="entry name" value="Ig-like_dom"/>
</dbReference>
<dbReference type="PANTHER" id="PTHR23279:SF3">
    <property type="entry name" value="DEFECTIVE PROBOSCIS EXTENSION RESPONSE 18"/>
    <property type="match status" value="1"/>
</dbReference>
<evidence type="ECO:0000256" key="1">
    <source>
        <dbReference type="SAM" id="SignalP"/>
    </source>
</evidence>
<dbReference type="Gene3D" id="2.60.40.10">
    <property type="entry name" value="Immunoglobulins"/>
    <property type="match status" value="2"/>
</dbReference>
<feature type="signal peptide" evidence="1">
    <location>
        <begin position="1"/>
        <end position="22"/>
    </location>
</feature>
<evidence type="ECO:0000313" key="3">
    <source>
        <dbReference type="EMBL" id="CAH2049356.1"/>
    </source>
</evidence>
<dbReference type="InterPro" id="IPR013098">
    <property type="entry name" value="Ig_I-set"/>
</dbReference>
<name>A0ABN8IA54_9NEOP</name>
<keyword evidence="4" id="KW-1185">Reference proteome</keyword>
<evidence type="ECO:0000259" key="2">
    <source>
        <dbReference type="PROSITE" id="PS50835"/>
    </source>
</evidence>
<dbReference type="PROSITE" id="PS50835">
    <property type="entry name" value="IG_LIKE"/>
    <property type="match status" value="2"/>
</dbReference>
<feature type="domain" description="Ig-like" evidence="2">
    <location>
        <begin position="321"/>
        <end position="369"/>
    </location>
</feature>
<dbReference type="Proteomes" id="UP000837857">
    <property type="component" value="Chromosome 19"/>
</dbReference>
<organism evidence="3 4">
    <name type="scientific">Iphiclides podalirius</name>
    <name type="common">scarce swallowtail</name>
    <dbReference type="NCBI Taxonomy" id="110791"/>
    <lineage>
        <taxon>Eukaryota</taxon>
        <taxon>Metazoa</taxon>
        <taxon>Ecdysozoa</taxon>
        <taxon>Arthropoda</taxon>
        <taxon>Hexapoda</taxon>
        <taxon>Insecta</taxon>
        <taxon>Pterygota</taxon>
        <taxon>Neoptera</taxon>
        <taxon>Endopterygota</taxon>
        <taxon>Lepidoptera</taxon>
        <taxon>Glossata</taxon>
        <taxon>Ditrysia</taxon>
        <taxon>Papilionoidea</taxon>
        <taxon>Papilionidae</taxon>
        <taxon>Papilioninae</taxon>
        <taxon>Iphiclides</taxon>
    </lineage>
</organism>
<dbReference type="SUPFAM" id="SSF48726">
    <property type="entry name" value="Immunoglobulin"/>
    <property type="match status" value="2"/>
</dbReference>
<feature type="chain" id="PRO_5046100749" description="Ig-like domain-containing protein" evidence="1">
    <location>
        <begin position="23"/>
        <end position="410"/>
    </location>
</feature>
<dbReference type="EMBL" id="OW152831">
    <property type="protein sequence ID" value="CAH2049356.1"/>
    <property type="molecule type" value="Genomic_DNA"/>
</dbReference>
<sequence length="410" mass="46695">MHRSRLNLMCLILCCIQRSTDTQQTTANIRERRSGEKDGLAISREIFRNITKKLRENFKSEVITDSRQHKMRAKTDEQRNVAPYQGYHHHEQHWGPYFEENNVTQMVAHVGSEALLNCRIVMLKDKTVMWLRNTTDAAQLLTVGKEAHAGDSRISVKFQYPNNWRISINPLRKSDEGLYMCQISTHPPRTIYANLTVLPPVLTINGDKMHVIKDRFYKAGSSIKLTCAISEDYVLSLTTQMPDRASTTPVTTSMTSTTEIVTEMTTVRNSLEIMLNESWSIATPTTKSTVKITRPTPEIQKTTQKVTTTKPAEAINNIFGLVWIKEGKEIVRQISWQNISSTITVTSASQEDSGFYTCQLNKYSQVTTNVHVLIGENQAAVHHDTSYNGSFYLKTYNKAVLFLFFLLFLS</sequence>
<accession>A0ABN8IA54</accession>
<evidence type="ECO:0000313" key="4">
    <source>
        <dbReference type="Proteomes" id="UP000837857"/>
    </source>
</evidence>
<protein>
    <recommendedName>
        <fullName evidence="2">Ig-like domain-containing protein</fullName>
    </recommendedName>
</protein>
<dbReference type="InterPro" id="IPR037448">
    <property type="entry name" value="Zig-8"/>
</dbReference>
<dbReference type="InterPro" id="IPR036179">
    <property type="entry name" value="Ig-like_dom_sf"/>
</dbReference>
<keyword evidence="1" id="KW-0732">Signal</keyword>
<proteinExistence type="predicted"/>